<protein>
    <submittedName>
        <fullName evidence="1">Uncharacterized protein</fullName>
    </submittedName>
</protein>
<dbReference type="RefSeq" id="WP_011202565.1">
    <property type="nucleotide sequence ID" value="NC_006347.1"/>
</dbReference>
<gene>
    <name evidence="1" type="ordered locus">BF1768</name>
</gene>
<evidence type="ECO:0000313" key="2">
    <source>
        <dbReference type="Proteomes" id="UP000002197"/>
    </source>
</evidence>
<sequence length="281" mass="33150">MDICINELSLTGQYTSEDECIEKGLFPIIEILRQMEQDSCSLYKTYSLYNSVATVSGTTLHDILVGKLTRQRDEIRRLKLLFSRLFSNPYWEDSPKHKAKDTYSFCKKIMNGTSLAEACERDRMLLSFYHKDFLNTSIEIVKNTSTVITLHNFFDSKGYIFDLWKQKVISFEEYTKHLYRNSKINFDLIDRNNGFELISEQDESLFADAFRIFAELSWADIYNSEGLDYKEYTNKQKDSFAIFRSKKIFKFRITQKYRCFGEVVNGVFHVLMFDLTHKLSD</sequence>
<reference evidence="1 2" key="1">
    <citation type="journal article" date="2004" name="Proc. Natl. Acad. Sci. U.S.A.">
        <title>Genomic analysis of Bacteroides fragilis reveals extensive DNA inversions regulating cell surface adaptation.</title>
        <authorList>
            <person name="Kuwahara T."/>
            <person name="Yamashita A."/>
            <person name="Hirakawa H."/>
            <person name="Nakayama H."/>
            <person name="Toh H."/>
            <person name="Okada N."/>
            <person name="Kuhara S."/>
            <person name="Hattori M."/>
            <person name="Hayashi T."/>
            <person name="Ohnishi Y."/>
        </authorList>
    </citation>
    <scope>NUCLEOTIDE SEQUENCE [LARGE SCALE GENOMIC DNA]</scope>
    <source>
        <strain evidence="1 2">YCH46</strain>
    </source>
</reference>
<organism evidence="1 2">
    <name type="scientific">Bacteroides fragilis (strain YCH46)</name>
    <dbReference type="NCBI Taxonomy" id="295405"/>
    <lineage>
        <taxon>Bacteria</taxon>
        <taxon>Pseudomonadati</taxon>
        <taxon>Bacteroidota</taxon>
        <taxon>Bacteroidia</taxon>
        <taxon>Bacteroidales</taxon>
        <taxon>Bacteroidaceae</taxon>
        <taxon>Bacteroides</taxon>
    </lineage>
</organism>
<dbReference type="KEGG" id="bfr:BF1768"/>
<dbReference type="STRING" id="295405.BF1768"/>
<proteinExistence type="predicted"/>
<evidence type="ECO:0000313" key="1">
    <source>
        <dbReference type="EMBL" id="BAD48515.1"/>
    </source>
</evidence>
<dbReference type="EMBL" id="AP006841">
    <property type="protein sequence ID" value="BAD48515.1"/>
    <property type="molecule type" value="Genomic_DNA"/>
</dbReference>
<dbReference type="AlphaFoldDB" id="Q64VG1"/>
<dbReference type="Proteomes" id="UP000002197">
    <property type="component" value="Chromosome"/>
</dbReference>
<dbReference type="OrthoDB" id="2991407at2"/>
<name>Q64VG1_BACFR</name>
<dbReference type="PATRIC" id="fig|295405.11.peg.1717"/>
<accession>Q64VG1</accession>
<dbReference type="HOGENOM" id="CLU_084754_0_0_10"/>